<dbReference type="Pfam" id="PF10536">
    <property type="entry name" value="PMD"/>
    <property type="match status" value="1"/>
</dbReference>
<evidence type="ECO:0000313" key="4">
    <source>
        <dbReference type="Proteomes" id="UP000017836"/>
    </source>
</evidence>
<dbReference type="AlphaFoldDB" id="U5DGY7"/>
<evidence type="ECO:0000313" key="3">
    <source>
        <dbReference type="EMBL" id="ERN19698.1"/>
    </source>
</evidence>
<gene>
    <name evidence="3" type="ORF">AMTR_s00062p00190850</name>
</gene>
<dbReference type="InterPro" id="IPR019557">
    <property type="entry name" value="AminoTfrase-like_pln_mobile"/>
</dbReference>
<feature type="chain" id="PRO_5004659271" description="Aminotransferase-like plant mobile domain-containing protein" evidence="1">
    <location>
        <begin position="23"/>
        <end position="320"/>
    </location>
</feature>
<dbReference type="PANTHER" id="PTHR46033">
    <property type="entry name" value="PROTEIN MAIN-LIKE 2"/>
    <property type="match status" value="1"/>
</dbReference>
<dbReference type="InterPro" id="IPR044824">
    <property type="entry name" value="MAIN-like"/>
</dbReference>
<dbReference type="eggNOG" id="ENOG502QW7G">
    <property type="taxonomic scope" value="Eukaryota"/>
</dbReference>
<dbReference type="EMBL" id="KI392068">
    <property type="protein sequence ID" value="ERN19698.1"/>
    <property type="molecule type" value="Genomic_DNA"/>
</dbReference>
<reference evidence="4" key="1">
    <citation type="journal article" date="2013" name="Science">
        <title>The Amborella genome and the evolution of flowering plants.</title>
        <authorList>
            <consortium name="Amborella Genome Project"/>
        </authorList>
    </citation>
    <scope>NUCLEOTIDE SEQUENCE [LARGE SCALE GENOMIC DNA]</scope>
</reference>
<evidence type="ECO:0000259" key="2">
    <source>
        <dbReference type="Pfam" id="PF10536"/>
    </source>
</evidence>
<name>U5DGY7_AMBTC</name>
<dbReference type="Proteomes" id="UP000017836">
    <property type="component" value="Unassembled WGS sequence"/>
</dbReference>
<dbReference type="HOGENOM" id="CLU_869713_0_0_1"/>
<keyword evidence="4" id="KW-1185">Reference proteome</keyword>
<feature type="signal peptide" evidence="1">
    <location>
        <begin position="1"/>
        <end position="22"/>
    </location>
</feature>
<organism evidence="3 4">
    <name type="scientific">Amborella trichopoda</name>
    <dbReference type="NCBI Taxonomy" id="13333"/>
    <lineage>
        <taxon>Eukaryota</taxon>
        <taxon>Viridiplantae</taxon>
        <taxon>Streptophyta</taxon>
        <taxon>Embryophyta</taxon>
        <taxon>Tracheophyta</taxon>
        <taxon>Spermatophyta</taxon>
        <taxon>Magnoliopsida</taxon>
        <taxon>Amborellales</taxon>
        <taxon>Amborellaceae</taxon>
        <taxon>Amborella</taxon>
    </lineage>
</organism>
<dbReference type="Gramene" id="ERN19698">
    <property type="protein sequence ID" value="ERN19698"/>
    <property type="gene ID" value="AMTR_s00062p00190850"/>
</dbReference>
<feature type="domain" description="Aminotransferase-like plant mobile" evidence="2">
    <location>
        <begin position="31"/>
        <end position="242"/>
    </location>
</feature>
<protein>
    <recommendedName>
        <fullName evidence="2">Aminotransferase-like plant mobile domain-containing protein</fullName>
    </recommendedName>
</protein>
<evidence type="ECO:0000256" key="1">
    <source>
        <dbReference type="SAM" id="SignalP"/>
    </source>
</evidence>
<accession>U5DGY7</accession>
<dbReference type="PANTHER" id="PTHR46033:SF1">
    <property type="entry name" value="PROTEIN MAIN-LIKE 2"/>
    <property type="match status" value="1"/>
</dbReference>
<sequence length="320" mass="37086">MAQRAIVTRVGLLPLWIKASLGGWFDKLVTIKFSWLKERFMILLPNASNDVVERHMMAYLVYLVGSTIFTGSTSNEVLTRYLKLFEDIDRAERYAWGAAVLAFLFRSLHKFVNTKTQHFSGSTTLFSLMIIREWLQWVSHKRSDGDIIEYKSLSQNVAYYRQEIDLFDFNKVQWQSYIMEPNTSQMDQDEWKASTNAFTSAMSNSFLIVDNIAKRYMPEQVLRQFGFKQGIPLNPERWISKVQRTLQHLSSVLDPDDMGPIAREHVIAACRQLSIKEVHTVEEADEDKDVEDEEAEEGVPLLGLDKAVEVEPFLERQFNL</sequence>
<dbReference type="GO" id="GO:0010073">
    <property type="term" value="P:meristem maintenance"/>
    <property type="evidence" value="ECO:0007669"/>
    <property type="project" value="InterPro"/>
</dbReference>
<keyword evidence="1" id="KW-0732">Signal</keyword>
<proteinExistence type="predicted"/>